<evidence type="ECO:0000313" key="3">
    <source>
        <dbReference type="Proteomes" id="UP000559256"/>
    </source>
</evidence>
<gene>
    <name evidence="2" type="ORF">D9758_011048</name>
</gene>
<proteinExistence type="predicted"/>
<dbReference type="EMBL" id="JAACJM010000096">
    <property type="protein sequence ID" value="KAF5347209.1"/>
    <property type="molecule type" value="Genomic_DNA"/>
</dbReference>
<keyword evidence="1" id="KW-0472">Membrane</keyword>
<keyword evidence="1" id="KW-1133">Transmembrane helix</keyword>
<dbReference type="AlphaFoldDB" id="A0A8H5CSH1"/>
<dbReference type="Proteomes" id="UP000559256">
    <property type="component" value="Unassembled WGS sequence"/>
</dbReference>
<keyword evidence="3" id="KW-1185">Reference proteome</keyword>
<evidence type="ECO:0000313" key="2">
    <source>
        <dbReference type="EMBL" id="KAF5347209.1"/>
    </source>
</evidence>
<comment type="caution">
    <text evidence="2">The sequence shown here is derived from an EMBL/GenBank/DDBJ whole genome shotgun (WGS) entry which is preliminary data.</text>
</comment>
<name>A0A8H5CSH1_9AGAR</name>
<evidence type="ECO:0000256" key="1">
    <source>
        <dbReference type="SAM" id="Phobius"/>
    </source>
</evidence>
<accession>A0A8H5CSH1</accession>
<organism evidence="2 3">
    <name type="scientific">Tetrapyrgos nigripes</name>
    <dbReference type="NCBI Taxonomy" id="182062"/>
    <lineage>
        <taxon>Eukaryota</taxon>
        <taxon>Fungi</taxon>
        <taxon>Dikarya</taxon>
        <taxon>Basidiomycota</taxon>
        <taxon>Agaricomycotina</taxon>
        <taxon>Agaricomycetes</taxon>
        <taxon>Agaricomycetidae</taxon>
        <taxon>Agaricales</taxon>
        <taxon>Marasmiineae</taxon>
        <taxon>Marasmiaceae</taxon>
        <taxon>Tetrapyrgos</taxon>
    </lineage>
</organism>
<sequence length="134" mass="15437">MNQRAPPSLTSPIPSQTSDYFLKVAHYCQRRQAATQPKVAMRDLCHRTKLSRFGRRQHPYTKKSKTKRILVVDDRGFSDAVAELQRQRPPEPYPEFWVFMVAIITLRLVQVIVISIAFFRGVLGGHNADESQQL</sequence>
<protein>
    <submittedName>
        <fullName evidence="2">Uncharacterized protein</fullName>
    </submittedName>
</protein>
<keyword evidence="1" id="KW-0812">Transmembrane</keyword>
<reference evidence="2 3" key="1">
    <citation type="journal article" date="2020" name="ISME J.">
        <title>Uncovering the hidden diversity of litter-decomposition mechanisms in mushroom-forming fungi.</title>
        <authorList>
            <person name="Floudas D."/>
            <person name="Bentzer J."/>
            <person name="Ahren D."/>
            <person name="Johansson T."/>
            <person name="Persson P."/>
            <person name="Tunlid A."/>
        </authorList>
    </citation>
    <scope>NUCLEOTIDE SEQUENCE [LARGE SCALE GENOMIC DNA]</scope>
    <source>
        <strain evidence="2 3">CBS 291.85</strain>
    </source>
</reference>
<feature type="transmembrane region" description="Helical" evidence="1">
    <location>
        <begin position="96"/>
        <end position="119"/>
    </location>
</feature>